<dbReference type="EMBL" id="PPTT01000009">
    <property type="protein sequence ID" value="RDB69423.1"/>
    <property type="molecule type" value="Genomic_DNA"/>
</dbReference>
<evidence type="ECO:0000256" key="1">
    <source>
        <dbReference type="SAM" id="MobiDB-lite"/>
    </source>
</evidence>
<reference evidence="4" key="3">
    <citation type="journal article" date="2019" name="Microbiol. Resour. Announc.">
        <title>Draft Genome Sequences of Type Strains of Gordonibacter faecihominis, Paraeggerthella hongkongensis, Parvibacter caecicola,Slackia equolifaciens, Slackia faecicanis, and Slackia isoflavoniconvertens.</title>
        <authorList>
            <person name="Danylec N."/>
            <person name="Stoll D.A."/>
            <person name="Dotsch A."/>
            <person name="Huch M."/>
        </authorList>
    </citation>
    <scope>NUCLEOTIDE SEQUENCE</scope>
    <source>
        <strain evidence="4">DSM 16107</strain>
    </source>
</reference>
<dbReference type="Proteomes" id="UP000253817">
    <property type="component" value="Unassembled WGS sequence"/>
</dbReference>
<evidence type="ECO:0000313" key="3">
    <source>
        <dbReference type="EMBL" id="RDB69423.1"/>
    </source>
</evidence>
<protein>
    <submittedName>
        <fullName evidence="4">Uncharacterized protein</fullName>
    </submittedName>
</protein>
<keyword evidence="5" id="KW-1185">Reference proteome</keyword>
<organism evidence="4 6">
    <name type="scientific">Eggerthella sinensis</name>
    <dbReference type="NCBI Taxonomy" id="242230"/>
    <lineage>
        <taxon>Bacteria</taxon>
        <taxon>Bacillati</taxon>
        <taxon>Actinomycetota</taxon>
        <taxon>Coriobacteriia</taxon>
        <taxon>Eggerthellales</taxon>
        <taxon>Eggerthellaceae</taxon>
        <taxon>Eggerthella</taxon>
    </lineage>
</organism>
<keyword evidence="2" id="KW-0812">Transmembrane</keyword>
<proteinExistence type="predicted"/>
<accession>A0A3N0ISY8</accession>
<reference evidence="3 5" key="1">
    <citation type="journal article" date="2018" name="Elife">
        <title>Discovery and characterization of a prevalent human gut bacterial enzyme sufficient for the inactivation of a family of plant toxins.</title>
        <authorList>
            <person name="Koppel N."/>
            <person name="Bisanz J.E."/>
            <person name="Pandelia M.E."/>
            <person name="Turnbaugh P.J."/>
            <person name="Balskus E.P."/>
        </authorList>
    </citation>
    <scope>NUCLEOTIDE SEQUENCE [LARGE SCALE GENOMIC DNA]</scope>
    <source>
        <strain evidence="3 5">DSM 16107</strain>
    </source>
</reference>
<dbReference type="EMBL" id="QICC01000106">
    <property type="protein sequence ID" value="RNM40111.1"/>
    <property type="molecule type" value="Genomic_DNA"/>
</dbReference>
<evidence type="ECO:0000313" key="5">
    <source>
        <dbReference type="Proteomes" id="UP000253817"/>
    </source>
</evidence>
<keyword evidence="2" id="KW-0472">Membrane</keyword>
<feature type="compositionally biased region" description="Basic and acidic residues" evidence="1">
    <location>
        <begin position="54"/>
        <end position="73"/>
    </location>
</feature>
<evidence type="ECO:0000313" key="4">
    <source>
        <dbReference type="EMBL" id="RNM40111.1"/>
    </source>
</evidence>
<gene>
    <name evidence="3" type="ORF">C1876_06535</name>
    <name evidence="4" type="ORF">DMP09_15830</name>
</gene>
<dbReference type="Proteomes" id="UP000270112">
    <property type="component" value="Unassembled WGS sequence"/>
</dbReference>
<dbReference type="AlphaFoldDB" id="A0A3N0ISY8"/>
<feature type="compositionally biased region" description="Acidic residues" evidence="1">
    <location>
        <begin position="36"/>
        <end position="53"/>
    </location>
</feature>
<feature type="region of interest" description="Disordered" evidence="1">
    <location>
        <begin position="1"/>
        <end position="73"/>
    </location>
</feature>
<evidence type="ECO:0000256" key="2">
    <source>
        <dbReference type="SAM" id="Phobius"/>
    </source>
</evidence>
<keyword evidence="2" id="KW-1133">Transmembrane helix</keyword>
<sequence length="114" mass="12319">MNAKEGSNRPAALGRGLDTLMGRDDDVQEDWKEAQEAVEGDEFQELDGVEAPEEPGREQRLAPEEPARRKDRSLEKNACLVGGLIASGAAGAVAVAAFTLLGVRAVLSMSRRRW</sequence>
<reference evidence="6" key="2">
    <citation type="submission" date="2018-05" db="EMBL/GenBank/DDBJ databases">
        <title>Genome Sequencing of selected type strains of the family Eggerthellaceae.</title>
        <authorList>
            <person name="Danylec N."/>
            <person name="Stoll D.A."/>
            <person name="Doetsch A."/>
            <person name="Huch M."/>
        </authorList>
    </citation>
    <scope>NUCLEOTIDE SEQUENCE [LARGE SCALE GENOMIC DNA]</scope>
    <source>
        <strain evidence="6">DSM 16107</strain>
    </source>
</reference>
<feature type="compositionally biased region" description="Basic and acidic residues" evidence="1">
    <location>
        <begin position="21"/>
        <end position="35"/>
    </location>
</feature>
<name>A0A3N0ISY8_9ACTN</name>
<evidence type="ECO:0000313" key="6">
    <source>
        <dbReference type="Proteomes" id="UP000270112"/>
    </source>
</evidence>
<dbReference type="RefSeq" id="WP_114545913.1">
    <property type="nucleotide sequence ID" value="NZ_PPTT01000009.1"/>
</dbReference>
<comment type="caution">
    <text evidence="4">The sequence shown here is derived from an EMBL/GenBank/DDBJ whole genome shotgun (WGS) entry which is preliminary data.</text>
</comment>
<feature type="transmembrane region" description="Helical" evidence="2">
    <location>
        <begin position="78"/>
        <end position="107"/>
    </location>
</feature>